<dbReference type="InterPro" id="IPR016195">
    <property type="entry name" value="Pol/histidinol_Pase-like"/>
</dbReference>
<organism evidence="1">
    <name type="scientific">Desulfitobacterium hafniense</name>
    <name type="common">Desulfitobacterium frappieri</name>
    <dbReference type="NCBI Taxonomy" id="49338"/>
    <lineage>
        <taxon>Bacteria</taxon>
        <taxon>Bacillati</taxon>
        <taxon>Bacillota</taxon>
        <taxon>Clostridia</taxon>
        <taxon>Eubacteriales</taxon>
        <taxon>Desulfitobacteriaceae</taxon>
        <taxon>Desulfitobacterium</taxon>
    </lineage>
</organism>
<dbReference type="EMBL" id="LK996017">
    <property type="protein sequence ID" value="CDX02401.1"/>
    <property type="molecule type" value="Genomic_DNA"/>
</dbReference>
<dbReference type="InterPro" id="IPR010994">
    <property type="entry name" value="RuvA_2-like"/>
</dbReference>
<dbReference type="Gene3D" id="3.20.20.140">
    <property type="entry name" value="Metal-dependent hydrolases"/>
    <property type="match status" value="1"/>
</dbReference>
<keyword evidence="1" id="KW-0347">Helicase</keyword>
<dbReference type="SUPFAM" id="SSF89550">
    <property type="entry name" value="PHP domain-like"/>
    <property type="match status" value="1"/>
</dbReference>
<keyword evidence="1" id="KW-0547">Nucleotide-binding</keyword>
<proteinExistence type="predicted"/>
<dbReference type="RefSeq" id="WP_208925714.1">
    <property type="nucleotide sequence ID" value="NZ_LK996017.1"/>
</dbReference>
<name>A0A098B3F5_DESHA</name>
<sequence length="387" mass="42286">MKHYYTDLHIHIGQSLDGKAVKITAAKTMNLPGVIQVARDIKGLAMIGVIDAQSQGVRKDFRTLLHEGVLQPLEGGGYAAQGLIIIPGTEIELSLGTGSAHFLAYFPTLNHLENYIHKLQPYVKNWQLSSQKAHLGVEQWLEAVAAGEGIWLPAHAFTPHKGIYGNCCESLLDVLPGMPLALEIGLSADRQMARSIRELGQVVLFSNSDAHSLPKIAREYNLLSLAEGSFLGLQELVYKVKGEVLVNYGLPPVFGKYHRTYCLVCEKVVEGEPPLLECPACGSRQVVMGVLDRLVSIADAEIPPEPDPRYIYQLPLKDLPGIGPKMVRNLLQHFGTEMNVLHQVPGEELVKVAGEKAARWIELSRQGKLLFQAGGGGVFGKVVDILS</sequence>
<keyword evidence="1" id="KW-0378">Hydrolase</keyword>
<dbReference type="CDD" id="cd19067">
    <property type="entry name" value="PfuEndoQ-like"/>
    <property type="match status" value="1"/>
</dbReference>
<dbReference type="GO" id="GO:0004386">
    <property type="term" value="F:helicase activity"/>
    <property type="evidence" value="ECO:0007669"/>
    <property type="project" value="UniProtKB-KW"/>
</dbReference>
<dbReference type="SUPFAM" id="SSF47781">
    <property type="entry name" value="RuvA domain 2-like"/>
    <property type="match status" value="1"/>
</dbReference>
<dbReference type="Gene3D" id="1.10.150.20">
    <property type="entry name" value="5' to 3' exonuclease, C-terminal subdomain"/>
    <property type="match status" value="1"/>
</dbReference>
<dbReference type="PANTHER" id="PTHR40084:SF1">
    <property type="entry name" value="PHOSPHOTRANSFERASE"/>
    <property type="match status" value="1"/>
</dbReference>
<protein>
    <submittedName>
        <fullName evidence="1">DNA helicase II</fullName>
    </submittedName>
</protein>
<dbReference type="AlphaFoldDB" id="A0A098B3F5"/>
<dbReference type="PATRIC" id="fig|49338.4.peg.2700"/>
<reference evidence="1" key="1">
    <citation type="submission" date="2014-07" db="EMBL/GenBank/DDBJ databases">
        <authorList>
            <person name="Hornung V.Bastian."/>
        </authorList>
    </citation>
    <scope>NUCLEOTIDE SEQUENCE</scope>
    <source>
        <strain evidence="1">PCE-S</strain>
    </source>
</reference>
<accession>A0A098B3F5</accession>
<dbReference type="PANTHER" id="PTHR40084">
    <property type="entry name" value="PHOSPHOHYDROLASE, PHP FAMILY"/>
    <property type="match status" value="1"/>
</dbReference>
<keyword evidence="1" id="KW-0067">ATP-binding</keyword>
<gene>
    <name evidence="1" type="ORF">DPCES_2514</name>
</gene>
<evidence type="ECO:0000313" key="1">
    <source>
        <dbReference type="EMBL" id="CDX02401.1"/>
    </source>
</evidence>